<keyword evidence="4" id="KW-1185">Reference proteome</keyword>
<evidence type="ECO:0000259" key="2">
    <source>
        <dbReference type="PROSITE" id="PS51186"/>
    </source>
</evidence>
<sequence length="153" mass="16467">MDYYAPAWGFGLGFETKLAAELSAFLAGLDPARDLFATAWRDGRLIGSISMDVSGGGPRGAHLRWFVVSDAARGTGLGRRLLEQAIAHADAVSAGPVWLTTFAGLDAARALYERFGFRLAEELDRDQWQGGVTEQLFVRPAPVSAQPDGSPDR</sequence>
<dbReference type="GO" id="GO:0008080">
    <property type="term" value="F:N-acetyltransferase activity"/>
    <property type="evidence" value="ECO:0007669"/>
    <property type="project" value="InterPro"/>
</dbReference>
<accession>A0A1C1YZY0</accession>
<dbReference type="InterPro" id="IPR050769">
    <property type="entry name" value="NAT_camello-type"/>
</dbReference>
<evidence type="ECO:0000313" key="4">
    <source>
        <dbReference type="Proteomes" id="UP000094795"/>
    </source>
</evidence>
<dbReference type="OrthoDB" id="273614at2"/>
<protein>
    <recommendedName>
        <fullName evidence="2">N-acetyltransferase domain-containing protein</fullName>
    </recommendedName>
</protein>
<reference evidence="3 4" key="1">
    <citation type="submission" date="2015-12" db="EMBL/GenBank/DDBJ databases">
        <authorList>
            <person name="Shamseldin A."/>
            <person name="Moawad H."/>
            <person name="Abd El-Rahim W.M."/>
            <person name="Sadowsky M.J."/>
        </authorList>
    </citation>
    <scope>NUCLEOTIDE SEQUENCE [LARGE SCALE GENOMIC DNA]</scope>
    <source>
        <strain evidence="3 4">JC234</strain>
    </source>
</reference>
<proteinExistence type="predicted"/>
<dbReference type="CDD" id="cd04301">
    <property type="entry name" value="NAT_SF"/>
    <property type="match status" value="1"/>
</dbReference>
<dbReference type="SUPFAM" id="SSF55729">
    <property type="entry name" value="Acyl-CoA N-acyltransferases (Nat)"/>
    <property type="match status" value="1"/>
</dbReference>
<comment type="caution">
    <text evidence="3">The sequence shown here is derived from an EMBL/GenBank/DDBJ whole genome shotgun (WGS) entry which is preliminary data.</text>
</comment>
<organism evidence="3 4">
    <name type="scientific">Hoeflea olei</name>
    <dbReference type="NCBI Taxonomy" id="1480615"/>
    <lineage>
        <taxon>Bacteria</taxon>
        <taxon>Pseudomonadati</taxon>
        <taxon>Pseudomonadota</taxon>
        <taxon>Alphaproteobacteria</taxon>
        <taxon>Hyphomicrobiales</taxon>
        <taxon>Rhizobiaceae</taxon>
        <taxon>Hoeflea</taxon>
    </lineage>
</organism>
<dbReference type="InterPro" id="IPR000182">
    <property type="entry name" value="GNAT_dom"/>
</dbReference>
<dbReference type="Pfam" id="PF00583">
    <property type="entry name" value="Acetyltransf_1"/>
    <property type="match status" value="1"/>
</dbReference>
<dbReference type="PANTHER" id="PTHR13947">
    <property type="entry name" value="GNAT FAMILY N-ACETYLTRANSFERASE"/>
    <property type="match status" value="1"/>
</dbReference>
<dbReference type="EMBL" id="LQZT01000002">
    <property type="protein sequence ID" value="OCW59093.1"/>
    <property type="molecule type" value="Genomic_DNA"/>
</dbReference>
<gene>
    <name evidence="3" type="ORF">AWJ14_04635</name>
</gene>
<evidence type="ECO:0000313" key="3">
    <source>
        <dbReference type="EMBL" id="OCW59093.1"/>
    </source>
</evidence>
<dbReference type="PANTHER" id="PTHR13947:SF37">
    <property type="entry name" value="LD18367P"/>
    <property type="match status" value="1"/>
</dbReference>
<feature type="domain" description="N-acetyltransferase" evidence="2">
    <location>
        <begin position="1"/>
        <end position="139"/>
    </location>
</feature>
<dbReference type="Proteomes" id="UP000094795">
    <property type="component" value="Unassembled WGS sequence"/>
</dbReference>
<dbReference type="InterPro" id="IPR016181">
    <property type="entry name" value="Acyl_CoA_acyltransferase"/>
</dbReference>
<dbReference type="AlphaFoldDB" id="A0A1C1YZY0"/>
<evidence type="ECO:0000256" key="1">
    <source>
        <dbReference type="ARBA" id="ARBA00022679"/>
    </source>
</evidence>
<dbReference type="STRING" id="1480615.AWJ14_04635"/>
<keyword evidence="1" id="KW-0808">Transferase</keyword>
<name>A0A1C1YZY0_9HYPH</name>
<dbReference type="Gene3D" id="3.40.630.30">
    <property type="match status" value="1"/>
</dbReference>
<dbReference type="PROSITE" id="PS51186">
    <property type="entry name" value="GNAT"/>
    <property type="match status" value="1"/>
</dbReference>